<dbReference type="HOGENOM" id="CLU_3348459_0_0_12"/>
<protein>
    <submittedName>
        <fullName evidence="1">Uncharacterized protein</fullName>
    </submittedName>
</protein>
<dbReference type="EMBL" id="CP006939">
    <property type="protein sequence ID" value="AHC13938.1"/>
    <property type="molecule type" value="Genomic_DNA"/>
</dbReference>
<dbReference type="Proteomes" id="UP000018680">
    <property type="component" value="Chromosome"/>
</dbReference>
<proteinExistence type="predicted"/>
<organism evidence="1 2">
    <name type="scientific">Salinispira pacifica</name>
    <dbReference type="NCBI Taxonomy" id="1307761"/>
    <lineage>
        <taxon>Bacteria</taxon>
        <taxon>Pseudomonadati</taxon>
        <taxon>Spirochaetota</taxon>
        <taxon>Spirochaetia</taxon>
        <taxon>Spirochaetales</taxon>
        <taxon>Spirochaetaceae</taxon>
        <taxon>Salinispira</taxon>
    </lineage>
</organism>
<sequence>MIVSVEKKLDDSSSNRYYIIDFQGRVSRKLVEFGGNS</sequence>
<evidence type="ECO:0000313" key="2">
    <source>
        <dbReference type="Proteomes" id="UP000018680"/>
    </source>
</evidence>
<dbReference type="STRING" id="1307761.L21SP2_0506"/>
<keyword evidence="2" id="KW-1185">Reference proteome</keyword>
<name>V5WDQ2_9SPIO</name>
<gene>
    <name evidence="1" type="ORF">L21SP2_0506</name>
</gene>
<dbReference type="KEGG" id="slr:L21SP2_0506"/>
<evidence type="ECO:0000313" key="1">
    <source>
        <dbReference type="EMBL" id="AHC13938.1"/>
    </source>
</evidence>
<reference evidence="1 2" key="1">
    <citation type="journal article" date="2015" name="Stand. Genomic Sci.">
        <title>Complete genome sequence and description of Salinispira pacifica gen. nov., sp. nov., a novel spirochaete isolated form a hypersaline microbial mat.</title>
        <authorList>
            <person name="Ben Hania W."/>
            <person name="Joseph M."/>
            <person name="Schumann P."/>
            <person name="Bunk B."/>
            <person name="Fiebig A."/>
            <person name="Sproer C."/>
            <person name="Klenk H.P."/>
            <person name="Fardeau M.L."/>
            <person name="Spring S."/>
        </authorList>
    </citation>
    <scope>NUCLEOTIDE SEQUENCE [LARGE SCALE GENOMIC DNA]</scope>
    <source>
        <strain evidence="1 2">L21-RPul-D2</strain>
    </source>
</reference>
<dbReference type="AlphaFoldDB" id="V5WDQ2"/>
<accession>V5WDQ2</accession>